<evidence type="ECO:0000256" key="11">
    <source>
        <dbReference type="ARBA" id="ARBA00030706"/>
    </source>
</evidence>
<evidence type="ECO:0000256" key="7">
    <source>
        <dbReference type="ARBA" id="ARBA00022960"/>
    </source>
</evidence>
<proteinExistence type="inferred from homology"/>
<dbReference type="EMBL" id="CAJEWB010000010">
    <property type="protein sequence ID" value="CAD2075418.1"/>
    <property type="molecule type" value="Genomic_DNA"/>
</dbReference>
<dbReference type="PANTHER" id="PTHR36174:SF2">
    <property type="entry name" value="AMINOACYLTRANSFERASE FEMA"/>
    <property type="match status" value="1"/>
</dbReference>
<dbReference type="InterPro" id="IPR016181">
    <property type="entry name" value="Acyl_CoA_acyltransferase"/>
</dbReference>
<comment type="similarity">
    <text evidence="2">Belongs to the FemABX family.</text>
</comment>
<keyword evidence="14" id="KW-0175">Coiled coil</keyword>
<keyword evidence="7" id="KW-0133">Cell shape</keyword>
<keyword evidence="10" id="KW-0961">Cell wall biogenesis/degradation</keyword>
<evidence type="ECO:0000313" key="15">
    <source>
        <dbReference type="EMBL" id="CAD2075418.1"/>
    </source>
</evidence>
<keyword evidence="16" id="KW-1185">Reference proteome</keyword>
<evidence type="ECO:0000256" key="10">
    <source>
        <dbReference type="ARBA" id="ARBA00023316"/>
    </source>
</evidence>
<dbReference type="InterPro" id="IPR010978">
    <property type="entry name" value="tRNA-bd_arm"/>
</dbReference>
<comment type="catalytic activity">
    <reaction evidence="13">
        <text>beta-D-GlcNAc-(1-&gt;4)-Mur2Ac(oyl-L-Ala-D-isoglutaminyl-L-Lys-(N(6)-Gly)-D-Ala-D-Ala)-di-trans,octa-cis-undecaprenyl diphosphate + 2 glycyl-tRNA(Gly) = MurNAc-L-Ala-D-isoglutaminyl-L-Lys-(N(6)-tri-Gly)-D-Ala-D-Ala-diphospho-di-trans,octa-cis-undecaprenyl-GlcNAc + 2 tRNA(Gly) + 2 H(+)</text>
        <dbReference type="Rhea" id="RHEA:30439"/>
        <dbReference type="Rhea" id="RHEA-COMP:9664"/>
        <dbReference type="Rhea" id="RHEA-COMP:9683"/>
        <dbReference type="ChEBI" id="CHEBI:15378"/>
        <dbReference type="ChEBI" id="CHEBI:62234"/>
        <dbReference type="ChEBI" id="CHEBI:62235"/>
        <dbReference type="ChEBI" id="CHEBI:78442"/>
        <dbReference type="ChEBI" id="CHEBI:78522"/>
        <dbReference type="EC" id="2.3.2.17"/>
    </reaction>
</comment>
<dbReference type="GO" id="GO:0009252">
    <property type="term" value="P:peptidoglycan biosynthetic process"/>
    <property type="evidence" value="ECO:0007669"/>
    <property type="project" value="UniProtKB-KW"/>
</dbReference>
<dbReference type="InterPro" id="IPR050644">
    <property type="entry name" value="PG_Glycine_Bridge_Synth"/>
</dbReference>
<dbReference type="SUPFAM" id="SSF55729">
    <property type="entry name" value="Acyl-CoA N-acyltransferases (Nat)"/>
    <property type="match status" value="2"/>
</dbReference>
<dbReference type="Pfam" id="PF02388">
    <property type="entry name" value="FemAB"/>
    <property type="match status" value="1"/>
</dbReference>
<dbReference type="RefSeq" id="WP_186077435.1">
    <property type="nucleotide sequence ID" value="NZ_CAJEWB010000010.1"/>
</dbReference>
<dbReference type="GO" id="GO:0016755">
    <property type="term" value="F:aminoacyltransferase activity"/>
    <property type="evidence" value="ECO:0007669"/>
    <property type="project" value="InterPro"/>
</dbReference>
<evidence type="ECO:0000256" key="5">
    <source>
        <dbReference type="ARBA" id="ARBA00022490"/>
    </source>
</evidence>
<evidence type="ECO:0000256" key="4">
    <source>
        <dbReference type="ARBA" id="ARBA00016236"/>
    </source>
</evidence>
<dbReference type="EC" id="2.3.2.17" evidence="3"/>
<keyword evidence="6 15" id="KW-0808">Transferase</keyword>
<evidence type="ECO:0000256" key="6">
    <source>
        <dbReference type="ARBA" id="ARBA00022679"/>
    </source>
</evidence>
<dbReference type="GO" id="GO:0071555">
    <property type="term" value="P:cell wall organization"/>
    <property type="evidence" value="ECO:0007669"/>
    <property type="project" value="UniProtKB-KW"/>
</dbReference>
<keyword evidence="8" id="KW-0573">Peptidoglycan synthesis</keyword>
<dbReference type="GO" id="GO:0005737">
    <property type="term" value="C:cytoplasm"/>
    <property type="evidence" value="ECO:0007669"/>
    <property type="project" value="UniProtKB-SubCell"/>
</dbReference>
<dbReference type="Proteomes" id="UP000588186">
    <property type="component" value="Unassembled WGS sequence"/>
</dbReference>
<dbReference type="Gene3D" id="3.40.630.30">
    <property type="match status" value="2"/>
</dbReference>
<reference evidence="15 16" key="1">
    <citation type="submission" date="2020-07" db="EMBL/GenBank/DDBJ databases">
        <authorList>
            <person name="Criscuolo A."/>
        </authorList>
    </citation>
    <scope>NUCLEOTIDE SEQUENCE [LARGE SCALE GENOMIC DNA]</scope>
    <source>
        <strain evidence="15">CIP107946</strain>
    </source>
</reference>
<keyword evidence="5" id="KW-0963">Cytoplasm</keyword>
<evidence type="ECO:0000256" key="3">
    <source>
        <dbReference type="ARBA" id="ARBA00012466"/>
    </source>
</evidence>
<evidence type="ECO:0000256" key="8">
    <source>
        <dbReference type="ARBA" id="ARBA00022984"/>
    </source>
</evidence>
<dbReference type="InterPro" id="IPR003447">
    <property type="entry name" value="FEMABX"/>
</dbReference>
<protein>
    <recommendedName>
        <fullName evidence="4">Aminoacyltransferase FemA</fullName>
        <ecNumber evidence="3">2.3.2.17</ecNumber>
    </recommendedName>
    <alternativeName>
        <fullName evidence="12">Factor essential for expression of methicillin resistance A</fullName>
    </alternativeName>
    <alternativeName>
        <fullName evidence="11">N-acetylmuramoyl-L-alanyl-D-glutamyl-L-lysyl-(N6-glycyl)-D-alanyl-D-alanine-diphosphoundecaprenyl-N-acetylglucosamine:glycine glycyltransferase</fullName>
    </alternativeName>
</protein>
<name>A0A6V7RE93_9BACL</name>
<evidence type="ECO:0000256" key="14">
    <source>
        <dbReference type="SAM" id="Coils"/>
    </source>
</evidence>
<comment type="subcellular location">
    <subcellularLocation>
        <location evidence="1">Cytoplasm</location>
    </subcellularLocation>
</comment>
<evidence type="ECO:0000313" key="16">
    <source>
        <dbReference type="Proteomes" id="UP000588186"/>
    </source>
</evidence>
<evidence type="ECO:0000256" key="9">
    <source>
        <dbReference type="ARBA" id="ARBA00023315"/>
    </source>
</evidence>
<dbReference type="AlphaFoldDB" id="A0A6V7RE93"/>
<evidence type="ECO:0000256" key="12">
    <source>
        <dbReference type="ARBA" id="ARBA00032233"/>
    </source>
</evidence>
<sequence length="412" mass="48201">MEFVQLTEEEFYDYTHKHFSHFTQTLENYRLKVDEGTETYLVGVKDNAEVKAACLLTLGRVMRVFKVAYTNRGPVMDYNDQAVVQAFFKGLEYFLKGKKVLYIRIDPYEVLNVRDHDGNIIEETGNKSLIDMFEDMGYIHDGYTTGFSPDTQIRWHSTLDLKDKTEDELFKSFDSLRKRNIKRADKDGIKVKYLGLEDIGIFTDFMEDTSEMKEFFDRGAPFYKSRKEYFKDKVMIPLAYVDLEEYVEAIEKDKNKLEREIEKAEKQLERDKENQKAKNKIENLSVQLQNIKKKYDEGKALNKQYGKELSVAASYYINTNHEVAYLAGGTANEFRHFAGSYAIQWEMIKYALEQNVDIYNFYGISGKFTEDAEDYGVIQFKKGFNATVNEYIGDFVKPVNKIAYNAYQLLKK</sequence>
<gene>
    <name evidence="15" type="primary">femA_1</name>
    <name evidence="15" type="ORF">JEOPIN946_01006</name>
</gene>
<dbReference type="GO" id="GO:0008360">
    <property type="term" value="P:regulation of cell shape"/>
    <property type="evidence" value="ECO:0007669"/>
    <property type="project" value="UniProtKB-KW"/>
</dbReference>
<evidence type="ECO:0000256" key="1">
    <source>
        <dbReference type="ARBA" id="ARBA00004496"/>
    </source>
</evidence>
<dbReference type="SUPFAM" id="SSF46589">
    <property type="entry name" value="tRNA-binding arm"/>
    <property type="match status" value="1"/>
</dbReference>
<evidence type="ECO:0000256" key="2">
    <source>
        <dbReference type="ARBA" id="ARBA00009943"/>
    </source>
</evidence>
<feature type="coiled-coil region" evidence="14">
    <location>
        <begin position="240"/>
        <end position="301"/>
    </location>
</feature>
<evidence type="ECO:0000256" key="13">
    <source>
        <dbReference type="ARBA" id="ARBA00047483"/>
    </source>
</evidence>
<organism evidence="15 16">
    <name type="scientific">Phocicoccus pinnipedialis</name>
    <dbReference type="NCBI Taxonomy" id="110845"/>
    <lineage>
        <taxon>Bacteria</taxon>
        <taxon>Bacillati</taxon>
        <taxon>Bacillota</taxon>
        <taxon>Bacilli</taxon>
        <taxon>Bacillales</taxon>
        <taxon>Salinicoccaceae</taxon>
        <taxon>Phocicoccus</taxon>
    </lineage>
</organism>
<dbReference type="GO" id="GO:0000166">
    <property type="term" value="F:nucleotide binding"/>
    <property type="evidence" value="ECO:0007669"/>
    <property type="project" value="InterPro"/>
</dbReference>
<comment type="caution">
    <text evidence="15">The sequence shown here is derived from an EMBL/GenBank/DDBJ whole genome shotgun (WGS) entry which is preliminary data.</text>
</comment>
<keyword evidence="9 15" id="KW-0012">Acyltransferase</keyword>
<dbReference type="PANTHER" id="PTHR36174">
    <property type="entry name" value="LIPID II:GLYCINE GLYCYLTRANSFERASE"/>
    <property type="match status" value="1"/>
</dbReference>
<accession>A0A6V7RE93</accession>
<dbReference type="Gene3D" id="1.20.58.90">
    <property type="match status" value="1"/>
</dbReference>
<dbReference type="PROSITE" id="PS51191">
    <property type="entry name" value="FEMABX"/>
    <property type="match status" value="1"/>
</dbReference>